<dbReference type="Gene3D" id="1.10.520.10">
    <property type="match status" value="1"/>
</dbReference>
<dbReference type="PANTHER" id="PTHR31356">
    <property type="entry name" value="THYLAKOID LUMENAL 29 KDA PROTEIN, CHLOROPLASTIC-RELATED"/>
    <property type="match status" value="1"/>
</dbReference>
<keyword evidence="6 8" id="KW-0560">Oxidoreductase</keyword>
<dbReference type="GO" id="GO:0042744">
    <property type="term" value="P:hydrogen peroxide catabolic process"/>
    <property type="evidence" value="ECO:0007669"/>
    <property type="project" value="TreeGrafter"/>
</dbReference>
<organism evidence="11 12">
    <name type="scientific">Komagataella pastoris</name>
    <name type="common">Yeast</name>
    <name type="synonym">Pichia pastoris</name>
    <dbReference type="NCBI Taxonomy" id="4922"/>
    <lineage>
        <taxon>Eukaryota</taxon>
        <taxon>Fungi</taxon>
        <taxon>Dikarya</taxon>
        <taxon>Ascomycota</taxon>
        <taxon>Saccharomycotina</taxon>
        <taxon>Pichiomycetes</taxon>
        <taxon>Pichiales</taxon>
        <taxon>Pichiaceae</taxon>
        <taxon>Komagataella</taxon>
    </lineage>
</organism>
<dbReference type="GO" id="GO:0034599">
    <property type="term" value="P:cellular response to oxidative stress"/>
    <property type="evidence" value="ECO:0007669"/>
    <property type="project" value="InterPro"/>
</dbReference>
<feature type="transmembrane region" description="Helical" evidence="9">
    <location>
        <begin position="20"/>
        <end position="40"/>
    </location>
</feature>
<dbReference type="OrthoDB" id="2859658at2759"/>
<evidence type="ECO:0000256" key="2">
    <source>
        <dbReference type="ARBA" id="ARBA00005997"/>
    </source>
</evidence>
<reference evidence="11 12" key="1">
    <citation type="submission" date="2016-02" db="EMBL/GenBank/DDBJ databases">
        <title>Comparative genomic and transcriptomic foundation for Pichia pastoris.</title>
        <authorList>
            <person name="Love K.R."/>
            <person name="Shah K.A."/>
            <person name="Whittaker C.A."/>
            <person name="Wu J."/>
            <person name="Bartlett M.C."/>
            <person name="Ma D."/>
            <person name="Leeson R.L."/>
            <person name="Priest M."/>
            <person name="Young S.K."/>
            <person name="Love J.C."/>
        </authorList>
    </citation>
    <scope>NUCLEOTIDE SEQUENCE [LARGE SCALE GENOMIC DNA]</scope>
    <source>
        <strain evidence="11 12">ATCC 28485</strain>
    </source>
</reference>
<name>A0A1B2JIN9_PICPA</name>
<dbReference type="GO" id="GO:0000302">
    <property type="term" value="P:response to reactive oxygen species"/>
    <property type="evidence" value="ECO:0007669"/>
    <property type="project" value="TreeGrafter"/>
</dbReference>
<keyword evidence="5" id="KW-0479">Metal-binding</keyword>
<dbReference type="Proteomes" id="UP000094565">
    <property type="component" value="Chromosome 4"/>
</dbReference>
<proteinExistence type="inferred from homology"/>
<comment type="function">
    <text evidence="1">Destroys radicals which are normally produced within the cells and which are toxic to biological systems.</text>
</comment>
<keyword evidence="7" id="KW-0408">Iron</keyword>
<dbReference type="GO" id="GO:0004601">
    <property type="term" value="F:peroxidase activity"/>
    <property type="evidence" value="ECO:0007669"/>
    <property type="project" value="UniProtKB-KW"/>
</dbReference>
<feature type="domain" description="Plant heme peroxidase family profile" evidence="10">
    <location>
        <begin position="354"/>
        <end position="543"/>
    </location>
</feature>
<dbReference type="InterPro" id="IPR002016">
    <property type="entry name" value="Haem_peroxidase"/>
</dbReference>
<dbReference type="Gene3D" id="1.10.420.10">
    <property type="entry name" value="Peroxidase, domain 2"/>
    <property type="match status" value="1"/>
</dbReference>
<accession>A0A1B2JIN9</accession>
<evidence type="ECO:0000256" key="5">
    <source>
        <dbReference type="ARBA" id="ARBA00022723"/>
    </source>
</evidence>
<keyword evidence="4" id="KW-0349">Heme</keyword>
<dbReference type="EC" id="1.11.1.-" evidence="8"/>
<evidence type="ECO:0000256" key="4">
    <source>
        <dbReference type="ARBA" id="ARBA00022617"/>
    </source>
</evidence>
<gene>
    <name evidence="11" type="ORF">ATY40_BA7505147</name>
</gene>
<evidence type="ECO:0000256" key="3">
    <source>
        <dbReference type="ARBA" id="ARBA00022559"/>
    </source>
</evidence>
<evidence type="ECO:0000256" key="1">
    <source>
        <dbReference type="ARBA" id="ARBA00003917"/>
    </source>
</evidence>
<evidence type="ECO:0000313" key="12">
    <source>
        <dbReference type="Proteomes" id="UP000094565"/>
    </source>
</evidence>
<dbReference type="Pfam" id="PF00141">
    <property type="entry name" value="peroxidase"/>
    <property type="match status" value="1"/>
</dbReference>
<protein>
    <recommendedName>
        <fullName evidence="8">Peroxidase</fullName>
        <ecNumber evidence="8">1.11.1.-</ecNumber>
    </recommendedName>
</protein>
<dbReference type="InterPro" id="IPR002207">
    <property type="entry name" value="Peroxidase_I"/>
</dbReference>
<dbReference type="PANTHER" id="PTHR31356:SF36">
    <property type="entry name" value="L-ASCORBATE PEROXIDASE 3"/>
    <property type="match status" value="1"/>
</dbReference>
<keyword evidence="9" id="KW-0472">Membrane</keyword>
<dbReference type="EMBL" id="CP014587">
    <property type="protein sequence ID" value="ANZ77900.1"/>
    <property type="molecule type" value="Genomic_DNA"/>
</dbReference>
<keyword evidence="3 8" id="KW-0575">Peroxidase</keyword>
<keyword evidence="9" id="KW-1133">Transmembrane helix</keyword>
<dbReference type="AlphaFoldDB" id="A0A1B2JIN9"/>
<comment type="similarity">
    <text evidence="2">Belongs to the peroxidase family. Cytochrome c peroxidase subfamily.</text>
</comment>
<evidence type="ECO:0000256" key="6">
    <source>
        <dbReference type="ARBA" id="ARBA00023002"/>
    </source>
</evidence>
<dbReference type="PRINTS" id="PR00458">
    <property type="entry name" value="PEROXIDASE"/>
</dbReference>
<evidence type="ECO:0000313" key="11">
    <source>
        <dbReference type="EMBL" id="ANZ77900.1"/>
    </source>
</evidence>
<evidence type="ECO:0000256" key="9">
    <source>
        <dbReference type="SAM" id="Phobius"/>
    </source>
</evidence>
<dbReference type="InterPro" id="IPR044831">
    <property type="entry name" value="Ccp1-like"/>
</dbReference>
<evidence type="ECO:0000256" key="7">
    <source>
        <dbReference type="ARBA" id="ARBA00023004"/>
    </source>
</evidence>
<keyword evidence="12" id="KW-1185">Reference proteome</keyword>
<sequence>MDLINSLIAPLRNFYQRLAIRLAFLGRLLLYPYVLFLAYLQSVHFVVYVQAKNLELYYRRQAQRFTSGSRRSTTFKDKSQELDQWKLDFGTSRPIAEEVKPLFRASVNPRDVMLKAWGRTDYYYDRYVVHTPFCIVVRLSGERNRYIYSPRPGTKLPFVLSEIAEPDQYHFSPQTPRSFNLNKVDVPKPVEKPLVKLFEREAIPEVVAKPNTPTIGRSPIVLDADSGTKFSSSHTPLTGQLTVSKTGSPRNRRIKLVVNKKPKAPFIGSFYDYEHVKHEIINCFDRPEIDYGSLAPNIVRLAWHVSATYDQRTGTGGSNGCTIRFPPELTDPGNTGLHPAMSALNLIQAKFPWISYADLYTFAGAIAIEYLGGPKIDWKPGRIDCTDQSQVPPNGRLPLGSLGADHIRDVFINALGFDDRAAVCLIGGGHALGRTHAKYSGWDGKWTENPLQFSNQFFLELLTHEWDECIVPETGMKQFCYEKKRLMMLNTDMALLRDPSFAKWVKIYGEDEKLFFDEFSQDFAKLLELGVDRDSDGIARKKF</sequence>
<dbReference type="PRINTS" id="PR00459">
    <property type="entry name" value="ASPEROXIDASE"/>
</dbReference>
<evidence type="ECO:0000259" key="10">
    <source>
        <dbReference type="PROSITE" id="PS50873"/>
    </source>
</evidence>
<keyword evidence="9" id="KW-0812">Transmembrane</keyword>
<dbReference type="GO" id="GO:0020037">
    <property type="term" value="F:heme binding"/>
    <property type="evidence" value="ECO:0007669"/>
    <property type="project" value="UniProtKB-UniRule"/>
</dbReference>
<evidence type="ECO:0000256" key="8">
    <source>
        <dbReference type="RuleBase" id="RU363051"/>
    </source>
</evidence>
<dbReference type="GO" id="GO:0046872">
    <property type="term" value="F:metal ion binding"/>
    <property type="evidence" value="ECO:0007669"/>
    <property type="project" value="UniProtKB-UniRule"/>
</dbReference>
<dbReference type="PROSITE" id="PS50873">
    <property type="entry name" value="PEROXIDASE_4"/>
    <property type="match status" value="1"/>
</dbReference>
<dbReference type="InterPro" id="IPR010255">
    <property type="entry name" value="Haem_peroxidase_sf"/>
</dbReference>
<dbReference type="SUPFAM" id="SSF48113">
    <property type="entry name" value="Heme-dependent peroxidases"/>
    <property type="match status" value="1"/>
</dbReference>